<evidence type="ECO:0000313" key="1">
    <source>
        <dbReference type="EMBL" id="SFV88936.1"/>
    </source>
</evidence>
<proteinExistence type="predicted"/>
<gene>
    <name evidence="1" type="ORF">MNB_SUP05-SYMBIONT-5-489</name>
</gene>
<protein>
    <submittedName>
        <fullName evidence="1">Uncharacterized protein</fullName>
    </submittedName>
</protein>
<accession>A0A1W1E5B7</accession>
<name>A0A1W1E5B7_9ZZZZ</name>
<dbReference type="AlphaFoldDB" id="A0A1W1E5B7"/>
<sequence>MKDGILMIIHIYAKVSNNCLFLSAPKRIRIGTIFITC</sequence>
<reference evidence="1" key="1">
    <citation type="submission" date="2016-10" db="EMBL/GenBank/DDBJ databases">
        <authorList>
            <person name="de Groot N.N."/>
        </authorList>
    </citation>
    <scope>NUCLEOTIDE SEQUENCE</scope>
</reference>
<organism evidence="1">
    <name type="scientific">hydrothermal vent metagenome</name>
    <dbReference type="NCBI Taxonomy" id="652676"/>
    <lineage>
        <taxon>unclassified sequences</taxon>
        <taxon>metagenomes</taxon>
        <taxon>ecological metagenomes</taxon>
    </lineage>
</organism>
<dbReference type="EMBL" id="FPHZ01000191">
    <property type="protein sequence ID" value="SFV88936.1"/>
    <property type="molecule type" value="Genomic_DNA"/>
</dbReference>